<keyword evidence="6 12" id="KW-0479">Metal-binding</keyword>
<dbReference type="SUPFAM" id="SSF48264">
    <property type="entry name" value="Cytochrome P450"/>
    <property type="match status" value="1"/>
</dbReference>
<dbReference type="AlphaFoldDB" id="A0AA88WVW3"/>
<evidence type="ECO:0000256" key="13">
    <source>
        <dbReference type="RuleBase" id="RU000461"/>
    </source>
</evidence>
<accession>A0AA88WVW3</accession>
<evidence type="ECO:0000256" key="11">
    <source>
        <dbReference type="ARBA" id="ARBA00023136"/>
    </source>
</evidence>
<dbReference type="Gene3D" id="1.10.630.10">
    <property type="entry name" value="Cytochrome P450"/>
    <property type="match status" value="1"/>
</dbReference>
<keyword evidence="5" id="KW-0812">Transmembrane</keyword>
<keyword evidence="7" id="KW-1133">Transmembrane helix</keyword>
<dbReference type="GO" id="GO:0016709">
    <property type="term" value="F:oxidoreductase activity, acting on paired donors, with incorporation or reduction of molecular oxygen, NAD(P)H as one donor, and incorporation of one atom of oxygen"/>
    <property type="evidence" value="ECO:0007669"/>
    <property type="project" value="TreeGrafter"/>
</dbReference>
<evidence type="ECO:0000256" key="6">
    <source>
        <dbReference type="ARBA" id="ARBA00022723"/>
    </source>
</evidence>
<comment type="cofactor">
    <cofactor evidence="1 12">
        <name>heme</name>
        <dbReference type="ChEBI" id="CHEBI:30413"/>
    </cofactor>
</comment>
<proteinExistence type="inferred from homology"/>
<dbReference type="InterPro" id="IPR051103">
    <property type="entry name" value="Plant_metabolite_P450s"/>
</dbReference>
<dbReference type="PANTHER" id="PTHR24298:SF204">
    <property type="entry name" value="CYTOCHROME P450, FAMILY 712, SUBFAMILY A, POLYPEPTIDE 1"/>
    <property type="match status" value="1"/>
</dbReference>
<evidence type="ECO:0000256" key="2">
    <source>
        <dbReference type="ARBA" id="ARBA00004167"/>
    </source>
</evidence>
<dbReference type="PRINTS" id="PR00385">
    <property type="entry name" value="P450"/>
</dbReference>
<dbReference type="FunFam" id="1.10.630.10:FF:000019">
    <property type="entry name" value="Cytochrome P450 family protein"/>
    <property type="match status" value="1"/>
</dbReference>
<evidence type="ECO:0000313" key="14">
    <source>
        <dbReference type="EMBL" id="KAK3035142.1"/>
    </source>
</evidence>
<evidence type="ECO:0000256" key="5">
    <source>
        <dbReference type="ARBA" id="ARBA00022692"/>
    </source>
</evidence>
<comment type="similarity">
    <text evidence="3 13">Belongs to the cytochrome P450 family.</text>
</comment>
<dbReference type="PROSITE" id="PS00086">
    <property type="entry name" value="CYTOCHROME_P450"/>
    <property type="match status" value="1"/>
</dbReference>
<evidence type="ECO:0000256" key="10">
    <source>
        <dbReference type="ARBA" id="ARBA00023033"/>
    </source>
</evidence>
<sequence>MQFTDTSHIPSLYSYINHRNHANKFTSNIIQASNGDHLGCSILLFPLHHLVCFHSCIPITGEKTGKSNHASKVILPPSPPALPLVGHLYLLSSVLPKSFKTLALKYGPIMRLRFGSSNSVVVSNATIAREILKNNEMSFVSRPDFGASDFNMYKGSEFVNADYGSYWRFLKKICMTQLLSVPQVNRFADIRREETIKLLEIFDKCSKEKKACDIGVELMTMTNNIICRMAMSTRCSDNTNESQQIWEFVKGVLEIAPKFSLGEMLGPLGKLDLFGYGRRLNTLFKLFDGLVEGIMVEKERNFGMAERKDMMDIMLEVYRDKNAEVKLTRNDLKSFFMEIFMAGTEAMSVSMQWTLAELINHPELYKKLREEINTVVGSSRLVEESDVPNLPYLQAVVKESLRLHPAAPLIFRKCGEDCKIFGYNITKNDRVIFNLYAIMRDPNEWEDPTAFVPERFLGSSAETIRDHNQQLLDTKGQSFNNIPFGTGRRGCPGVSLSSAVMQAAIATFVQCFDWEVEGGGKIDMELGPGLSSGMAQPLVCYPATRSPHGGH</sequence>
<evidence type="ECO:0000256" key="3">
    <source>
        <dbReference type="ARBA" id="ARBA00010617"/>
    </source>
</evidence>
<dbReference type="GO" id="GO:0005506">
    <property type="term" value="F:iron ion binding"/>
    <property type="evidence" value="ECO:0007669"/>
    <property type="project" value="InterPro"/>
</dbReference>
<comment type="subcellular location">
    <subcellularLocation>
        <location evidence="2">Membrane</location>
        <topology evidence="2">Single-pass membrane protein</topology>
    </subcellularLocation>
</comment>
<evidence type="ECO:0000256" key="8">
    <source>
        <dbReference type="ARBA" id="ARBA00023002"/>
    </source>
</evidence>
<evidence type="ECO:0000313" key="15">
    <source>
        <dbReference type="Proteomes" id="UP001188597"/>
    </source>
</evidence>
<keyword evidence="11" id="KW-0472">Membrane</keyword>
<gene>
    <name evidence="14" type="ORF">RJ639_032815</name>
</gene>
<evidence type="ECO:0000256" key="7">
    <source>
        <dbReference type="ARBA" id="ARBA00022989"/>
    </source>
</evidence>
<keyword evidence="8 13" id="KW-0560">Oxidoreductase</keyword>
<dbReference type="InterPro" id="IPR001128">
    <property type="entry name" value="Cyt_P450"/>
</dbReference>
<keyword evidence="9 12" id="KW-0408">Iron</keyword>
<keyword evidence="10 13" id="KW-0503">Monooxygenase</keyword>
<dbReference type="EMBL" id="JAVXUP010000182">
    <property type="protein sequence ID" value="KAK3035142.1"/>
    <property type="molecule type" value="Genomic_DNA"/>
</dbReference>
<keyword evidence="4 12" id="KW-0349">Heme</keyword>
<reference evidence="14" key="1">
    <citation type="submission" date="2022-12" db="EMBL/GenBank/DDBJ databases">
        <title>Draft genome assemblies for two species of Escallonia (Escalloniales).</title>
        <authorList>
            <person name="Chanderbali A."/>
            <person name="Dervinis C."/>
            <person name="Anghel I."/>
            <person name="Soltis D."/>
            <person name="Soltis P."/>
            <person name="Zapata F."/>
        </authorList>
    </citation>
    <scope>NUCLEOTIDE SEQUENCE</scope>
    <source>
        <strain evidence="14">UCBG64.0493</strain>
        <tissue evidence="14">Leaf</tissue>
    </source>
</reference>
<dbReference type="InterPro" id="IPR036396">
    <property type="entry name" value="Cyt_P450_sf"/>
</dbReference>
<evidence type="ECO:0000256" key="12">
    <source>
        <dbReference type="PIRSR" id="PIRSR602401-1"/>
    </source>
</evidence>
<dbReference type="InterPro" id="IPR017972">
    <property type="entry name" value="Cyt_P450_CS"/>
</dbReference>
<dbReference type="GO" id="GO:0020037">
    <property type="term" value="F:heme binding"/>
    <property type="evidence" value="ECO:0007669"/>
    <property type="project" value="InterPro"/>
</dbReference>
<evidence type="ECO:0000256" key="4">
    <source>
        <dbReference type="ARBA" id="ARBA00022617"/>
    </source>
</evidence>
<protein>
    <recommendedName>
        <fullName evidence="16">Cytochrome P450</fullName>
    </recommendedName>
</protein>
<evidence type="ECO:0000256" key="9">
    <source>
        <dbReference type="ARBA" id="ARBA00023004"/>
    </source>
</evidence>
<keyword evidence="15" id="KW-1185">Reference proteome</keyword>
<evidence type="ECO:0000256" key="1">
    <source>
        <dbReference type="ARBA" id="ARBA00001971"/>
    </source>
</evidence>
<dbReference type="InterPro" id="IPR002401">
    <property type="entry name" value="Cyt_P450_E_grp-I"/>
</dbReference>
<feature type="binding site" description="axial binding residue" evidence="12">
    <location>
        <position position="491"/>
    </location>
    <ligand>
        <name>heme</name>
        <dbReference type="ChEBI" id="CHEBI:30413"/>
    </ligand>
    <ligandPart>
        <name>Fe</name>
        <dbReference type="ChEBI" id="CHEBI:18248"/>
    </ligandPart>
</feature>
<dbReference type="Proteomes" id="UP001188597">
    <property type="component" value="Unassembled WGS sequence"/>
</dbReference>
<evidence type="ECO:0008006" key="16">
    <source>
        <dbReference type="Google" id="ProtNLM"/>
    </source>
</evidence>
<name>A0AA88WVW3_9ASTE</name>
<comment type="caution">
    <text evidence="14">The sequence shown here is derived from an EMBL/GenBank/DDBJ whole genome shotgun (WGS) entry which is preliminary data.</text>
</comment>
<dbReference type="PANTHER" id="PTHR24298">
    <property type="entry name" value="FLAVONOID 3'-MONOOXYGENASE-RELATED"/>
    <property type="match status" value="1"/>
</dbReference>
<dbReference type="Pfam" id="PF00067">
    <property type="entry name" value="p450"/>
    <property type="match status" value="1"/>
</dbReference>
<dbReference type="GO" id="GO:0016020">
    <property type="term" value="C:membrane"/>
    <property type="evidence" value="ECO:0007669"/>
    <property type="project" value="UniProtKB-SubCell"/>
</dbReference>
<dbReference type="PRINTS" id="PR00463">
    <property type="entry name" value="EP450I"/>
</dbReference>
<feature type="non-terminal residue" evidence="14">
    <location>
        <position position="1"/>
    </location>
</feature>
<organism evidence="14 15">
    <name type="scientific">Escallonia herrerae</name>
    <dbReference type="NCBI Taxonomy" id="1293975"/>
    <lineage>
        <taxon>Eukaryota</taxon>
        <taxon>Viridiplantae</taxon>
        <taxon>Streptophyta</taxon>
        <taxon>Embryophyta</taxon>
        <taxon>Tracheophyta</taxon>
        <taxon>Spermatophyta</taxon>
        <taxon>Magnoliopsida</taxon>
        <taxon>eudicotyledons</taxon>
        <taxon>Gunneridae</taxon>
        <taxon>Pentapetalae</taxon>
        <taxon>asterids</taxon>
        <taxon>campanulids</taxon>
        <taxon>Escalloniales</taxon>
        <taxon>Escalloniaceae</taxon>
        <taxon>Escallonia</taxon>
    </lineage>
</organism>